<dbReference type="STRING" id="197479.BFW38_07775"/>
<dbReference type="InterPro" id="IPR029063">
    <property type="entry name" value="SAM-dependent_MTases_sf"/>
</dbReference>
<name>A0A1E2VE42_9GAMM</name>
<dbReference type="InterPro" id="IPR050447">
    <property type="entry name" value="Erg6_SMT_methyltransf"/>
</dbReference>
<accession>A0A1E2VE42</accession>
<evidence type="ECO:0000256" key="1">
    <source>
        <dbReference type="ARBA" id="ARBA00022679"/>
    </source>
</evidence>
<proteinExistence type="predicted"/>
<organism evidence="3 4">
    <name type="scientific">Terasakiispira papahanaumokuakeensis</name>
    <dbReference type="NCBI Taxonomy" id="197479"/>
    <lineage>
        <taxon>Bacteria</taxon>
        <taxon>Pseudomonadati</taxon>
        <taxon>Pseudomonadota</taxon>
        <taxon>Gammaproteobacteria</taxon>
        <taxon>Oceanospirillales</taxon>
        <taxon>Terasakiispira</taxon>
    </lineage>
</organism>
<dbReference type="PANTHER" id="PTHR44068:SF11">
    <property type="entry name" value="GERANYL DIPHOSPHATE 2-C-METHYLTRANSFERASE"/>
    <property type="match status" value="1"/>
</dbReference>
<dbReference type="Gene3D" id="3.40.50.150">
    <property type="entry name" value="Vaccinia Virus protein VP39"/>
    <property type="match status" value="1"/>
</dbReference>
<evidence type="ECO:0000313" key="3">
    <source>
        <dbReference type="EMBL" id="ODC05280.1"/>
    </source>
</evidence>
<dbReference type="InterPro" id="IPR013216">
    <property type="entry name" value="Methyltransf_11"/>
</dbReference>
<comment type="caution">
    <text evidence="3">The sequence shown here is derived from an EMBL/GenBank/DDBJ whole genome shotgun (WGS) entry which is preliminary data.</text>
</comment>
<evidence type="ECO:0000259" key="2">
    <source>
        <dbReference type="Pfam" id="PF08241"/>
    </source>
</evidence>
<dbReference type="Proteomes" id="UP000094291">
    <property type="component" value="Unassembled WGS sequence"/>
</dbReference>
<evidence type="ECO:0000313" key="4">
    <source>
        <dbReference type="Proteomes" id="UP000094291"/>
    </source>
</evidence>
<dbReference type="PANTHER" id="PTHR44068">
    <property type="entry name" value="ZGC:194242"/>
    <property type="match status" value="1"/>
</dbReference>
<dbReference type="CDD" id="cd02440">
    <property type="entry name" value="AdoMet_MTases"/>
    <property type="match status" value="1"/>
</dbReference>
<dbReference type="Pfam" id="PF08241">
    <property type="entry name" value="Methyltransf_11"/>
    <property type="match status" value="1"/>
</dbReference>
<sequence>MSSPYQASLQQHYAPAQLIEHLRETLIAEGLNPEQLTPDDTAAIDQLHLGGRHASRQLAQWGDIQQEQQVLDIGCGPGGASRLLAAELGCQVIGVDLTPRFIEMAQWLNKATGLDDKVSCLTADACQLPLADQSVDVIWSQHTLMNIENQPRLMHEIRRVCKPQGRLLLHEIVQGDNPEPLLLPVPWAREPAHSHLMTLDTLSTQLEAHHWQINAIEDISENALQWRQKHLERESRGQPTILTPQLIFGPDFTSMTHNLIHNLQSDRIRIIALHAQLGEA</sequence>
<gene>
    <name evidence="3" type="ORF">BFW38_07775</name>
</gene>
<dbReference type="EMBL" id="MDTQ01000001">
    <property type="protein sequence ID" value="ODC05280.1"/>
    <property type="molecule type" value="Genomic_DNA"/>
</dbReference>
<protein>
    <recommendedName>
        <fullName evidence="2">Methyltransferase type 11 domain-containing protein</fullName>
    </recommendedName>
</protein>
<keyword evidence="1" id="KW-0808">Transferase</keyword>
<feature type="domain" description="Methyltransferase type 11" evidence="2">
    <location>
        <begin position="71"/>
        <end position="168"/>
    </location>
</feature>
<reference evidence="3 4" key="1">
    <citation type="submission" date="2016-08" db="EMBL/GenBank/DDBJ databases">
        <authorList>
            <person name="Seilhamer J.J."/>
        </authorList>
    </citation>
    <scope>NUCLEOTIDE SEQUENCE [LARGE SCALE GENOMIC DNA]</scope>
    <source>
        <strain evidence="3 4">PH27A</strain>
    </source>
</reference>
<keyword evidence="4" id="KW-1185">Reference proteome</keyword>
<dbReference type="AlphaFoldDB" id="A0A1E2VE42"/>
<dbReference type="SUPFAM" id="SSF53335">
    <property type="entry name" value="S-adenosyl-L-methionine-dependent methyltransferases"/>
    <property type="match status" value="1"/>
</dbReference>
<dbReference type="GO" id="GO:0008757">
    <property type="term" value="F:S-adenosylmethionine-dependent methyltransferase activity"/>
    <property type="evidence" value="ECO:0007669"/>
    <property type="project" value="InterPro"/>
</dbReference>